<keyword evidence="3" id="KW-1185">Reference proteome</keyword>
<sequence length="363" mass="40805">MGKDKSPIWNYFIAGKKQNGSHFRAHCMGCIEGNFCHNPGYSRQPRAQLVRSRAGWRKEMNKWIQKEQESDLNGDGENVDAFADGQKEPEEDEQMRCTRRRVAYTEEERLIELMADEAADVEGIPDDGNPSIDVLNKILAHLDAIEQAQETNGHGRAAKRKSNAPENSESPEPEEGSSFKGKGVDPLNWGNIEIPENELDPEVQCALHQQAAKKAAAEKFAKASCARAIKPSSQTHPDSLLDAGGNSNDYLSSDEDGLGSTFMSLLMRGQSSEVVHHKLLVPTPPDKHSRKADMMKYYKFITQCKRFCKKAALPPDIQALKCAGYLDGKAYTWYSSIISFEIHHYSLHTFLIELFNYYFPPDY</sequence>
<dbReference type="AlphaFoldDB" id="A0A9P5THH0"/>
<reference evidence="2" key="1">
    <citation type="submission" date="2020-11" db="EMBL/GenBank/DDBJ databases">
        <authorList>
            <consortium name="DOE Joint Genome Institute"/>
            <person name="Ahrendt S."/>
            <person name="Riley R."/>
            <person name="Andreopoulos W."/>
            <person name="LaButti K."/>
            <person name="Pangilinan J."/>
            <person name="Ruiz-duenas F.J."/>
            <person name="Barrasa J.M."/>
            <person name="Sanchez-Garcia M."/>
            <person name="Camarero S."/>
            <person name="Miyauchi S."/>
            <person name="Serrano A."/>
            <person name="Linde D."/>
            <person name="Babiker R."/>
            <person name="Drula E."/>
            <person name="Ayuso-Fernandez I."/>
            <person name="Pacheco R."/>
            <person name="Padilla G."/>
            <person name="Ferreira P."/>
            <person name="Barriuso J."/>
            <person name="Kellner H."/>
            <person name="Castanera R."/>
            <person name="Alfaro M."/>
            <person name="Ramirez L."/>
            <person name="Pisabarro A.G."/>
            <person name="Kuo A."/>
            <person name="Tritt A."/>
            <person name="Lipzen A."/>
            <person name="He G."/>
            <person name="Yan M."/>
            <person name="Ng V."/>
            <person name="Cullen D."/>
            <person name="Martin F."/>
            <person name="Rosso M.-N."/>
            <person name="Henrissat B."/>
            <person name="Hibbett D."/>
            <person name="Martinez A.T."/>
            <person name="Grigoriev I.V."/>
        </authorList>
    </citation>
    <scope>NUCLEOTIDE SEQUENCE</scope>
    <source>
        <strain evidence="2">AH 44721</strain>
    </source>
</reference>
<dbReference type="Proteomes" id="UP000724874">
    <property type="component" value="Unassembled WGS sequence"/>
</dbReference>
<organism evidence="2 3">
    <name type="scientific">Gymnopilus junonius</name>
    <name type="common">Spectacular rustgill mushroom</name>
    <name type="synonym">Gymnopilus spectabilis subsp. junonius</name>
    <dbReference type="NCBI Taxonomy" id="109634"/>
    <lineage>
        <taxon>Eukaryota</taxon>
        <taxon>Fungi</taxon>
        <taxon>Dikarya</taxon>
        <taxon>Basidiomycota</taxon>
        <taxon>Agaricomycotina</taxon>
        <taxon>Agaricomycetes</taxon>
        <taxon>Agaricomycetidae</taxon>
        <taxon>Agaricales</taxon>
        <taxon>Agaricineae</taxon>
        <taxon>Hymenogastraceae</taxon>
        <taxon>Gymnopilus</taxon>
    </lineage>
</organism>
<proteinExistence type="predicted"/>
<name>A0A9P5THH0_GYMJU</name>
<feature type="region of interest" description="Disordered" evidence="1">
    <location>
        <begin position="150"/>
        <end position="193"/>
    </location>
</feature>
<comment type="caution">
    <text evidence="2">The sequence shown here is derived from an EMBL/GenBank/DDBJ whole genome shotgun (WGS) entry which is preliminary data.</text>
</comment>
<evidence type="ECO:0000256" key="1">
    <source>
        <dbReference type="SAM" id="MobiDB-lite"/>
    </source>
</evidence>
<dbReference type="OrthoDB" id="3071528at2759"/>
<protein>
    <submittedName>
        <fullName evidence="2">Uncharacterized protein</fullName>
    </submittedName>
</protein>
<gene>
    <name evidence="2" type="ORF">CPB84DRAFT_1752626</name>
</gene>
<accession>A0A9P5THH0</accession>
<evidence type="ECO:0000313" key="2">
    <source>
        <dbReference type="EMBL" id="KAF8875674.1"/>
    </source>
</evidence>
<dbReference type="EMBL" id="JADNYJ010000193">
    <property type="protein sequence ID" value="KAF8875674.1"/>
    <property type="molecule type" value="Genomic_DNA"/>
</dbReference>
<feature type="region of interest" description="Disordered" evidence="1">
    <location>
        <begin position="67"/>
        <end position="97"/>
    </location>
</feature>
<evidence type="ECO:0000313" key="3">
    <source>
        <dbReference type="Proteomes" id="UP000724874"/>
    </source>
</evidence>